<protein>
    <submittedName>
        <fullName evidence="4">Acetyl esterase/lipase</fullName>
    </submittedName>
</protein>
<reference evidence="4 5" key="1">
    <citation type="submission" date="2016-10" db="EMBL/GenBank/DDBJ databases">
        <authorList>
            <person name="de Groot N.N."/>
        </authorList>
    </citation>
    <scope>NUCLEOTIDE SEQUENCE [LARGE SCALE GENOMIC DNA]</scope>
    <source>
        <strain evidence="4 5">DSM 21001</strain>
    </source>
</reference>
<dbReference type="InterPro" id="IPR049492">
    <property type="entry name" value="BD-FAE-like_dom"/>
</dbReference>
<dbReference type="InterPro" id="IPR029058">
    <property type="entry name" value="AB_hydrolase_fold"/>
</dbReference>
<dbReference type="EMBL" id="FOZL01000001">
    <property type="protein sequence ID" value="SFS10194.1"/>
    <property type="molecule type" value="Genomic_DNA"/>
</dbReference>
<organism evidence="4 5">
    <name type="scientific">Granulicella pectinivorans</name>
    <dbReference type="NCBI Taxonomy" id="474950"/>
    <lineage>
        <taxon>Bacteria</taxon>
        <taxon>Pseudomonadati</taxon>
        <taxon>Acidobacteriota</taxon>
        <taxon>Terriglobia</taxon>
        <taxon>Terriglobales</taxon>
        <taxon>Acidobacteriaceae</taxon>
        <taxon>Granulicella</taxon>
    </lineage>
</organism>
<dbReference type="RefSeq" id="WP_245781759.1">
    <property type="nucleotide sequence ID" value="NZ_FOZL01000001.1"/>
</dbReference>
<keyword evidence="5" id="KW-1185">Reference proteome</keyword>
<feature type="domain" description="BD-FAE-like" evidence="3">
    <location>
        <begin position="70"/>
        <end position="267"/>
    </location>
</feature>
<keyword evidence="2" id="KW-0732">Signal</keyword>
<feature type="signal peptide" evidence="2">
    <location>
        <begin position="1"/>
        <end position="25"/>
    </location>
</feature>
<dbReference type="STRING" id="474950.SAMN05421771_1758"/>
<dbReference type="Proteomes" id="UP000199024">
    <property type="component" value="Unassembled WGS sequence"/>
</dbReference>
<dbReference type="GO" id="GO:0016787">
    <property type="term" value="F:hydrolase activity"/>
    <property type="evidence" value="ECO:0007669"/>
    <property type="project" value="UniProtKB-KW"/>
</dbReference>
<dbReference type="Gene3D" id="3.40.50.1820">
    <property type="entry name" value="alpha/beta hydrolase"/>
    <property type="match status" value="1"/>
</dbReference>
<evidence type="ECO:0000256" key="1">
    <source>
        <dbReference type="ARBA" id="ARBA00022801"/>
    </source>
</evidence>
<dbReference type="AlphaFoldDB" id="A0A1I6M3F9"/>
<evidence type="ECO:0000313" key="4">
    <source>
        <dbReference type="EMBL" id="SFS10194.1"/>
    </source>
</evidence>
<dbReference type="PANTHER" id="PTHR48081:SF6">
    <property type="entry name" value="PEPTIDASE S9 PROLYL OLIGOPEPTIDASE CATALYTIC DOMAIN-CONTAINING PROTEIN"/>
    <property type="match status" value="1"/>
</dbReference>
<evidence type="ECO:0000313" key="5">
    <source>
        <dbReference type="Proteomes" id="UP000199024"/>
    </source>
</evidence>
<evidence type="ECO:0000256" key="2">
    <source>
        <dbReference type="SAM" id="SignalP"/>
    </source>
</evidence>
<gene>
    <name evidence="4" type="ORF">SAMN05421771_1758</name>
</gene>
<dbReference type="InterPro" id="IPR050300">
    <property type="entry name" value="GDXG_lipolytic_enzyme"/>
</dbReference>
<keyword evidence="1" id="KW-0378">Hydrolase</keyword>
<feature type="chain" id="PRO_5011516378" evidence="2">
    <location>
        <begin position="26"/>
        <end position="314"/>
    </location>
</feature>
<accession>A0A1I6M3F9</accession>
<sequence length="314" mass="33093">MNFEKRLAGLVLAGCTALAMGQASAAAPTGWVTPGMKAGTEMLLWPDGPGGKNGAPGAQGETAADRPTLRVYLPTVPNPTKTGVVVAPGGGYTHLSMNKEGEDIALWLNAHGVAAFVLRYRLGPVYHHPIEIGDAHRAIRTVRERAAEYGIAADHIGMWGFSAGGHLTATAGTRYDAGEASSADPIERMSSKPDFLVLSYPVITLEAPLAHAGSRKYLLGDTPDPALVSELSAEKHVTADTPPTFLFATTDDGTVPVLNSVMFYEALVKAKVPAELHLYQHGPHGVGLAPGFPDLKGWSDLLAAWMRARGLMGQ</sequence>
<name>A0A1I6M3F9_9BACT</name>
<proteinExistence type="predicted"/>
<dbReference type="SUPFAM" id="SSF53474">
    <property type="entry name" value="alpha/beta-Hydrolases"/>
    <property type="match status" value="1"/>
</dbReference>
<dbReference type="PANTHER" id="PTHR48081">
    <property type="entry name" value="AB HYDROLASE SUPERFAMILY PROTEIN C4A8.06C"/>
    <property type="match status" value="1"/>
</dbReference>
<evidence type="ECO:0000259" key="3">
    <source>
        <dbReference type="Pfam" id="PF20434"/>
    </source>
</evidence>
<dbReference type="Pfam" id="PF20434">
    <property type="entry name" value="BD-FAE"/>
    <property type="match status" value="1"/>
</dbReference>